<dbReference type="PANTHER" id="PTHR31900">
    <property type="entry name" value="F-BOX/RNI SUPERFAMILY PROTEIN-RELATED"/>
    <property type="match status" value="1"/>
</dbReference>
<dbReference type="InterPro" id="IPR055411">
    <property type="entry name" value="LRR_FXL15/At3g58940/PEG3-like"/>
</dbReference>
<dbReference type="InterPro" id="IPR050232">
    <property type="entry name" value="FBL13/AtMIF1-like"/>
</dbReference>
<dbReference type="EMBL" id="JAKUCV010004797">
    <property type="protein sequence ID" value="KAJ4834020.1"/>
    <property type="molecule type" value="Genomic_DNA"/>
</dbReference>
<dbReference type="OrthoDB" id="1939276at2759"/>
<accession>A0A9Q0FNX7</accession>
<dbReference type="Proteomes" id="UP001141552">
    <property type="component" value="Unassembled WGS sequence"/>
</dbReference>
<evidence type="ECO:0000313" key="2">
    <source>
        <dbReference type="EMBL" id="KAJ4834020.1"/>
    </source>
</evidence>
<keyword evidence="3" id="KW-1185">Reference proteome</keyword>
<dbReference type="InterPro" id="IPR036047">
    <property type="entry name" value="F-box-like_dom_sf"/>
</dbReference>
<name>A0A9Q0FNX7_9ROSI</name>
<proteinExistence type="predicted"/>
<dbReference type="SUPFAM" id="SSF81383">
    <property type="entry name" value="F-box domain"/>
    <property type="match status" value="1"/>
</dbReference>
<feature type="domain" description="F-box/LRR-repeat protein 15/At3g58940/PEG3-like LRR" evidence="1">
    <location>
        <begin position="215"/>
        <end position="312"/>
    </location>
</feature>
<organism evidence="2 3">
    <name type="scientific">Turnera subulata</name>
    <dbReference type="NCBI Taxonomy" id="218843"/>
    <lineage>
        <taxon>Eukaryota</taxon>
        <taxon>Viridiplantae</taxon>
        <taxon>Streptophyta</taxon>
        <taxon>Embryophyta</taxon>
        <taxon>Tracheophyta</taxon>
        <taxon>Spermatophyta</taxon>
        <taxon>Magnoliopsida</taxon>
        <taxon>eudicotyledons</taxon>
        <taxon>Gunneridae</taxon>
        <taxon>Pentapetalae</taxon>
        <taxon>rosids</taxon>
        <taxon>fabids</taxon>
        <taxon>Malpighiales</taxon>
        <taxon>Passifloraceae</taxon>
        <taxon>Turnera</taxon>
    </lineage>
</organism>
<gene>
    <name evidence="2" type="ORF">Tsubulata_010728</name>
</gene>
<dbReference type="SUPFAM" id="SSF52058">
    <property type="entry name" value="L domain-like"/>
    <property type="match status" value="1"/>
</dbReference>
<reference evidence="2" key="2">
    <citation type="journal article" date="2023" name="Plants (Basel)">
        <title>Annotation of the Turnera subulata (Passifloraceae) Draft Genome Reveals the S-Locus Evolved after the Divergence of Turneroideae from Passifloroideae in a Stepwise Manner.</title>
        <authorList>
            <person name="Henning P.M."/>
            <person name="Roalson E.H."/>
            <person name="Mir W."/>
            <person name="McCubbin A.G."/>
            <person name="Shore J.S."/>
        </authorList>
    </citation>
    <scope>NUCLEOTIDE SEQUENCE</scope>
    <source>
        <strain evidence="2">F60SS</strain>
    </source>
</reference>
<dbReference type="Pfam" id="PF24758">
    <property type="entry name" value="LRR_At5g56370"/>
    <property type="match status" value="1"/>
</dbReference>
<dbReference type="AlphaFoldDB" id="A0A9Q0FNX7"/>
<sequence>MKKLSFLVCGKLGSLCSSHRSRIKHVSSDGCTSEDDQCSSDKGMSEHVHDGCANGNHDQVDRISNLPASVLAHILSFLPIRDAVKTMQLRSFGSLWASIDNLDLNLCLFHDCNRVVARDSDDFKFIDFVHQALLLHQKSHIHRLHLSLRGLLHVVQLSHAIPSDPCVHSQELLKRETDLADMCIHFAMRKEVKILDLDFVACDEEWLKHCTFLHKGRYRVSDCLFSCDSLQQLSLVYCRVVAPARQICMKSLQTLYLRHVYLDDSTVENLVSGCPLLENLSLIRCYGLQKLNFASPNLKYIKIFHHTSSGLEISGPNIKVLHLRSGLFRDFKLNNYSSALYVTLGFCSAPLVDAKSYEEYQGVRTMLEQCKYAQALTIEAHFLKSLIFYEVKGLSYLSSSTYWKRLTLNTKLKAEMLPILHNLLRMSPYLEILEIHPGAMWDEGGASVSFVGFRGHGG</sequence>
<evidence type="ECO:0000259" key="1">
    <source>
        <dbReference type="Pfam" id="PF24758"/>
    </source>
</evidence>
<dbReference type="PANTHER" id="PTHR31900:SF32">
    <property type="entry name" value="F-BOX_RNI_FBD-LIKE DOMAIN PROTEIN"/>
    <property type="match status" value="1"/>
</dbReference>
<reference evidence="2" key="1">
    <citation type="submission" date="2022-02" db="EMBL/GenBank/DDBJ databases">
        <authorList>
            <person name="Henning P.M."/>
            <person name="McCubbin A.G."/>
            <person name="Shore J.S."/>
        </authorList>
    </citation>
    <scope>NUCLEOTIDE SEQUENCE</scope>
    <source>
        <strain evidence="2">F60SS</strain>
        <tissue evidence="2">Leaves</tissue>
    </source>
</reference>
<evidence type="ECO:0000313" key="3">
    <source>
        <dbReference type="Proteomes" id="UP001141552"/>
    </source>
</evidence>
<dbReference type="Gene3D" id="3.80.10.10">
    <property type="entry name" value="Ribonuclease Inhibitor"/>
    <property type="match status" value="1"/>
</dbReference>
<protein>
    <recommendedName>
        <fullName evidence="1">F-box/LRR-repeat protein 15/At3g58940/PEG3-like LRR domain-containing protein</fullName>
    </recommendedName>
</protein>
<comment type="caution">
    <text evidence="2">The sequence shown here is derived from an EMBL/GenBank/DDBJ whole genome shotgun (WGS) entry which is preliminary data.</text>
</comment>
<dbReference type="InterPro" id="IPR032675">
    <property type="entry name" value="LRR_dom_sf"/>
</dbReference>